<sequence>MLEGDVPLILQSVERCKAKSSYTSNDLLGGENLEALVLFFGDYQVGIVCEGETDEVYISNGFQFAPHFRIDISQQKPWKAILGMQLFSVWQLTNNRGYDDGLQFEFGIAGQQTRILVDGAAAEIRLWEIKPYL</sequence>
<accession>B0CAJ5</accession>
<evidence type="ECO:0000313" key="1">
    <source>
        <dbReference type="EMBL" id="ABW29061.1"/>
    </source>
</evidence>
<dbReference type="EMBL" id="CP000828">
    <property type="protein sequence ID" value="ABW29061.1"/>
    <property type="molecule type" value="Genomic_DNA"/>
</dbReference>
<dbReference type="STRING" id="329726.AM1_4080"/>
<evidence type="ECO:0000313" key="2">
    <source>
        <dbReference type="Proteomes" id="UP000000268"/>
    </source>
</evidence>
<gene>
    <name evidence="1" type="ordered locus">AM1_4080</name>
</gene>
<dbReference type="HOGENOM" id="CLU_1902062_0_0_3"/>
<protein>
    <submittedName>
        <fullName evidence="1">Uncharacterized protein</fullName>
    </submittedName>
</protein>
<dbReference type="InterPro" id="IPR046297">
    <property type="entry name" value="DUF6334"/>
</dbReference>
<dbReference type="KEGG" id="amr:AM1_4080"/>
<dbReference type="Proteomes" id="UP000000268">
    <property type="component" value="Chromosome"/>
</dbReference>
<keyword evidence="2" id="KW-1185">Reference proteome</keyword>
<name>B0CAJ5_ACAM1</name>
<reference evidence="1 2" key="1">
    <citation type="journal article" date="2008" name="Proc. Natl. Acad. Sci. U.S.A.">
        <title>Niche adaptation and genome expansion in the chlorophyll d-producing cyanobacterium Acaryochloris marina.</title>
        <authorList>
            <person name="Swingley W.D."/>
            <person name="Chen M."/>
            <person name="Cheung P.C."/>
            <person name="Conrad A.L."/>
            <person name="Dejesa L.C."/>
            <person name="Hao J."/>
            <person name="Honchak B.M."/>
            <person name="Karbach L.E."/>
            <person name="Kurdoglu A."/>
            <person name="Lahiri S."/>
            <person name="Mastrian S.D."/>
            <person name="Miyashita H."/>
            <person name="Page L."/>
            <person name="Ramakrishna P."/>
            <person name="Satoh S."/>
            <person name="Sattley W.M."/>
            <person name="Shimada Y."/>
            <person name="Taylor H.L."/>
            <person name="Tomo T."/>
            <person name="Tsuchiya T."/>
            <person name="Wang Z.T."/>
            <person name="Raymond J."/>
            <person name="Mimuro M."/>
            <person name="Blankenship R.E."/>
            <person name="Touchman J.W."/>
        </authorList>
    </citation>
    <scope>NUCLEOTIDE SEQUENCE [LARGE SCALE GENOMIC DNA]</scope>
    <source>
        <strain evidence="2">MBIC 11017</strain>
    </source>
</reference>
<dbReference type="AlphaFoldDB" id="B0CAJ5"/>
<dbReference type="Pfam" id="PF19860">
    <property type="entry name" value="DUF6334"/>
    <property type="match status" value="1"/>
</dbReference>
<organism evidence="1 2">
    <name type="scientific">Acaryochloris marina (strain MBIC 11017)</name>
    <dbReference type="NCBI Taxonomy" id="329726"/>
    <lineage>
        <taxon>Bacteria</taxon>
        <taxon>Bacillati</taxon>
        <taxon>Cyanobacteriota</taxon>
        <taxon>Cyanophyceae</taxon>
        <taxon>Acaryochloridales</taxon>
        <taxon>Acaryochloridaceae</taxon>
        <taxon>Acaryochloris</taxon>
    </lineage>
</organism>
<proteinExistence type="predicted"/>